<dbReference type="InterPro" id="IPR029044">
    <property type="entry name" value="Nucleotide-diphossugar_trans"/>
</dbReference>
<protein>
    <recommendedName>
        <fullName evidence="2">Glycosyltransferase 2-like domain-containing protein</fullName>
    </recommendedName>
</protein>
<evidence type="ECO:0008006" key="2">
    <source>
        <dbReference type="Google" id="ProtNLM"/>
    </source>
</evidence>
<proteinExistence type="predicted"/>
<dbReference type="EMBL" id="LAZR01005993">
    <property type="protein sequence ID" value="KKM95564.1"/>
    <property type="molecule type" value="Genomic_DNA"/>
</dbReference>
<accession>A0A0F9LKI6</accession>
<gene>
    <name evidence="1" type="ORF">LCGC14_1186950</name>
</gene>
<name>A0A0F9LKI6_9ZZZZ</name>
<dbReference type="SUPFAM" id="SSF53448">
    <property type="entry name" value="Nucleotide-diphospho-sugar transferases"/>
    <property type="match status" value="1"/>
</dbReference>
<dbReference type="AlphaFoldDB" id="A0A0F9LKI6"/>
<dbReference type="Gene3D" id="3.90.550.10">
    <property type="entry name" value="Spore Coat Polysaccharide Biosynthesis Protein SpsA, Chain A"/>
    <property type="match status" value="1"/>
</dbReference>
<reference evidence="1" key="1">
    <citation type="journal article" date="2015" name="Nature">
        <title>Complex archaea that bridge the gap between prokaryotes and eukaryotes.</title>
        <authorList>
            <person name="Spang A."/>
            <person name="Saw J.H."/>
            <person name="Jorgensen S.L."/>
            <person name="Zaremba-Niedzwiedzka K."/>
            <person name="Martijn J."/>
            <person name="Lind A.E."/>
            <person name="van Eijk R."/>
            <person name="Schleper C."/>
            <person name="Guy L."/>
            <person name="Ettema T.J."/>
        </authorList>
    </citation>
    <scope>NUCLEOTIDE SEQUENCE</scope>
</reference>
<comment type="caution">
    <text evidence="1">The sequence shown here is derived from an EMBL/GenBank/DDBJ whole genome shotgun (WGS) entry which is preliminary data.</text>
</comment>
<sequence length="402" mass="46337">MSDFFQNGVIATFHRLGELNLKKLEKDLKNFSRIRPIALVLPSLYREFKSGALPNIMSELKKVHYLREIVLSLDRANEEQFQKVKSFFSSYKKFKVIWNDGPRMKGLYKLLEKNDLYPGERGKGRAVWISLGYVLARGKSRVIAMHDCDIVNYDRGLLARLCYPVANPHSEYEFCKGYYSRYTEIMHGRATRLFFTPFIRALEKILGHLPFLVYMDSFRYALAGEIALRRDLAMAMRIPSDWGLEVGTLAEVYRNMALSRICQVDIADGYEHKHQELVPDDPEKGILKMTVDIAKSIFRTLAQEGAQFSEGFFKTLSNIYLKVAQETVVLYENDAELNSLKFDRHNESVCVEAFAEGIKKAGEVFWENPSGTVLIPNWHRVIAALPDFLELLKDAVKKDYEQ</sequence>
<organism evidence="1">
    <name type="scientific">marine sediment metagenome</name>
    <dbReference type="NCBI Taxonomy" id="412755"/>
    <lineage>
        <taxon>unclassified sequences</taxon>
        <taxon>metagenomes</taxon>
        <taxon>ecological metagenomes</taxon>
    </lineage>
</organism>
<evidence type="ECO:0000313" key="1">
    <source>
        <dbReference type="EMBL" id="KKM95564.1"/>
    </source>
</evidence>